<dbReference type="CDD" id="cd11338">
    <property type="entry name" value="AmyAc_CMD"/>
    <property type="match status" value="1"/>
</dbReference>
<keyword evidence="1 5" id="KW-0378">Hydrolase</keyword>
<dbReference type="InterPro" id="IPR017853">
    <property type="entry name" value="GH"/>
</dbReference>
<gene>
    <name evidence="5" type="ORF">PFX98_16610</name>
</gene>
<feature type="chain" id="PRO_5041723316" evidence="3">
    <location>
        <begin position="25"/>
        <end position="686"/>
    </location>
</feature>
<dbReference type="InterPro" id="IPR045857">
    <property type="entry name" value="O16G_dom_2"/>
</dbReference>
<name>A0AA95NAK3_9BURK</name>
<accession>A0AA95NAK3</accession>
<evidence type="ECO:0000256" key="2">
    <source>
        <dbReference type="ARBA" id="ARBA00023295"/>
    </source>
</evidence>
<dbReference type="KEGG" id="pais:PFX98_16610"/>
<evidence type="ECO:0000313" key="5">
    <source>
        <dbReference type="EMBL" id="WIT10525.1"/>
    </source>
</evidence>
<dbReference type="PANTHER" id="PTHR10357">
    <property type="entry name" value="ALPHA-AMYLASE FAMILY MEMBER"/>
    <property type="match status" value="1"/>
</dbReference>
<dbReference type="SMART" id="SM00642">
    <property type="entry name" value="Aamy"/>
    <property type="match status" value="1"/>
</dbReference>
<dbReference type="Proteomes" id="UP001177769">
    <property type="component" value="Chromosome"/>
</dbReference>
<dbReference type="SUPFAM" id="SSF51445">
    <property type="entry name" value="(Trans)glycosidases"/>
    <property type="match status" value="1"/>
</dbReference>
<feature type="domain" description="Glycosyl hydrolase family 13 catalytic" evidence="4">
    <location>
        <begin position="192"/>
        <end position="596"/>
    </location>
</feature>
<dbReference type="EMBL" id="CP116346">
    <property type="protein sequence ID" value="WIT10525.1"/>
    <property type="molecule type" value="Genomic_DNA"/>
</dbReference>
<dbReference type="SUPFAM" id="SSF51011">
    <property type="entry name" value="Glycosyl hydrolase domain"/>
    <property type="match status" value="1"/>
</dbReference>
<dbReference type="AlphaFoldDB" id="A0AA95NAK3"/>
<organism evidence="5 6">
    <name type="scientific">Paucibacter sediminis</name>
    <dbReference type="NCBI Taxonomy" id="3019553"/>
    <lineage>
        <taxon>Bacteria</taxon>
        <taxon>Pseudomonadati</taxon>
        <taxon>Pseudomonadota</taxon>
        <taxon>Betaproteobacteria</taxon>
        <taxon>Burkholderiales</taxon>
        <taxon>Sphaerotilaceae</taxon>
        <taxon>Roseateles</taxon>
    </lineage>
</organism>
<dbReference type="GO" id="GO:0016798">
    <property type="term" value="F:hydrolase activity, acting on glycosyl bonds"/>
    <property type="evidence" value="ECO:0007669"/>
    <property type="project" value="UniProtKB-KW"/>
</dbReference>
<sequence length="686" mass="76618">MILRIKRLAALAAACLLPGLGAQAAGNAEQIVQSLRFDSRALQHKKPFGAVTAGSEVRFTLQALPGVEQATLVVAQRRLEGNQDLIEYRELARLPMQKKTRRHGGLEQWSVPYRFGAPAIYGYHFELRIGGRPYVYQNNADPVHWTKEAGSMGLGLAEALPAELQQLRRYRQTVYAADFKVPDWARDTVYYYIFPERFRNGDRRNDPQPGRDRYQDKDVELHANWLDKPFKPGTGDGSDAVYNNDFFGGDLAGIIEKLDYIRSLGANAIYMTPIFRAASNHKYDTADYTQVDPAFGTNADFARLCAEAAKRGIRVIPDTSLNHVGSDSIYFDRFGNFKSGGAFESAKINPASPYAGWFSFDASQAEPDRQFKGWVGVLDLPEINKASPAFRAFAYGNPDSVMKQWLDRGAAGWRMDVAPWVPDDFWRAWRTAIKAHKPDAITIAETWFDASKFFLGDSFDSTMNYIFRNALLDYAAGGDARKLAAQLELMREAYPPQAFYALMNLISSHDQARALHHFGYLDDGDQAKLKDAKQRLRLAMFFQMMYPGAPAIYYGDEVGVAGGDDPYNRATYPWADQGGRPDEALLAEVQRLTAMRHALPVLRHGSLGAPLYLDEHVIVLLRQDGRHWAITATNNAATPQTITLQLPPALAGATFGDALSQEPIQARQGRLQLTVPALFGRVLTWN</sequence>
<protein>
    <submittedName>
        <fullName evidence="5">Glycoside hydrolase family 13 protein</fullName>
    </submittedName>
</protein>
<keyword evidence="2" id="KW-0326">Glycosidase</keyword>
<evidence type="ECO:0000256" key="1">
    <source>
        <dbReference type="ARBA" id="ARBA00022801"/>
    </source>
</evidence>
<dbReference type="PANTHER" id="PTHR10357:SF210">
    <property type="entry name" value="MALTODEXTRIN GLUCOSIDASE"/>
    <property type="match status" value="1"/>
</dbReference>
<dbReference type="Gene3D" id="3.20.20.80">
    <property type="entry name" value="Glycosidases"/>
    <property type="match status" value="1"/>
</dbReference>
<dbReference type="Gene3D" id="2.60.40.1180">
    <property type="entry name" value="Golgi alpha-mannosidase II"/>
    <property type="match status" value="1"/>
</dbReference>
<dbReference type="InterPro" id="IPR006047">
    <property type="entry name" value="GH13_cat_dom"/>
</dbReference>
<dbReference type="GO" id="GO:0005975">
    <property type="term" value="P:carbohydrate metabolic process"/>
    <property type="evidence" value="ECO:0007669"/>
    <property type="project" value="InterPro"/>
</dbReference>
<feature type="signal peptide" evidence="3">
    <location>
        <begin position="1"/>
        <end position="24"/>
    </location>
</feature>
<evidence type="ECO:0000259" key="4">
    <source>
        <dbReference type="SMART" id="SM00642"/>
    </source>
</evidence>
<dbReference type="InterPro" id="IPR013780">
    <property type="entry name" value="Glyco_hydro_b"/>
</dbReference>
<evidence type="ECO:0000256" key="3">
    <source>
        <dbReference type="SAM" id="SignalP"/>
    </source>
</evidence>
<keyword evidence="3" id="KW-0732">Signal</keyword>
<reference evidence="5" key="1">
    <citation type="submission" date="2023-01" db="EMBL/GenBank/DDBJ databases">
        <title>Whole genome sequence of Paucibacter sp. S2-9 isolated from pond sediment.</title>
        <authorList>
            <person name="Jung J.Y."/>
        </authorList>
    </citation>
    <scope>NUCLEOTIDE SEQUENCE</scope>
    <source>
        <strain evidence="5">S2-9</strain>
    </source>
</reference>
<dbReference type="RefSeq" id="WP_285231598.1">
    <property type="nucleotide sequence ID" value="NZ_CP116346.1"/>
</dbReference>
<proteinExistence type="predicted"/>
<dbReference type="Pfam" id="PF00128">
    <property type="entry name" value="Alpha-amylase"/>
    <property type="match status" value="1"/>
</dbReference>
<evidence type="ECO:0000313" key="6">
    <source>
        <dbReference type="Proteomes" id="UP001177769"/>
    </source>
</evidence>
<keyword evidence="6" id="KW-1185">Reference proteome</keyword>
<dbReference type="Gene3D" id="3.90.400.10">
    <property type="entry name" value="Oligo-1,6-glucosidase, Domain 2"/>
    <property type="match status" value="1"/>
</dbReference>